<dbReference type="GO" id="GO:0001228">
    <property type="term" value="F:DNA-binding transcription activator activity, RNA polymerase II-specific"/>
    <property type="evidence" value="ECO:0007669"/>
    <property type="project" value="TreeGrafter"/>
</dbReference>
<keyword evidence="1" id="KW-0812">Transmembrane</keyword>
<proteinExistence type="predicted"/>
<evidence type="ECO:0000313" key="2">
    <source>
        <dbReference type="EMBL" id="KAG8626404.1"/>
    </source>
</evidence>
<dbReference type="InterPro" id="IPR053157">
    <property type="entry name" value="Sterol_Uptake_Regulator"/>
</dbReference>
<dbReference type="AlphaFoldDB" id="A0A8K0KYM8"/>
<organism evidence="2 3">
    <name type="scientific">Elsinoe batatas</name>
    <dbReference type="NCBI Taxonomy" id="2601811"/>
    <lineage>
        <taxon>Eukaryota</taxon>
        <taxon>Fungi</taxon>
        <taxon>Dikarya</taxon>
        <taxon>Ascomycota</taxon>
        <taxon>Pezizomycotina</taxon>
        <taxon>Dothideomycetes</taxon>
        <taxon>Dothideomycetidae</taxon>
        <taxon>Myriangiales</taxon>
        <taxon>Elsinoaceae</taxon>
        <taxon>Elsinoe</taxon>
    </lineage>
</organism>
<dbReference type="PANTHER" id="PTHR47784:SF5">
    <property type="entry name" value="STEROL UPTAKE CONTROL PROTEIN 2"/>
    <property type="match status" value="1"/>
</dbReference>
<evidence type="ECO:0000256" key="1">
    <source>
        <dbReference type="SAM" id="Phobius"/>
    </source>
</evidence>
<feature type="transmembrane region" description="Helical" evidence="1">
    <location>
        <begin position="276"/>
        <end position="298"/>
    </location>
</feature>
<protein>
    <submittedName>
        <fullName evidence="2">Uncharacterized protein</fullName>
    </submittedName>
</protein>
<sequence>MPSLMQRMLLPAQSTANTSSSSGTSSISALGALEAEVLNHWRTHDLQPLMLDSSRVDAWRRTYPTAPLQAIGIYPGIIALSALHMYSSRARGPEVLVLARHYLNNPRNFGTPGPQVNAFTAMEIASLAATLILADRAISYQEVRRPDVIGDLLSMKLRLDILRNQVEGFAMAHRHDLMTPFVGLRGSFSHVRATLDNRFPALSGLRAIARSKTDAAERASCQQILEDTFLCVWLVMDGGHSADSLRLLVTWLTLWDQTFINMLMKKKRDGSPAPDSFVLVMLSYYAIMLHMMSSFWWINGLARVVMSQAETMLDEQWRPFIAKPKYTHALRSADSKERR</sequence>
<keyword evidence="1" id="KW-0472">Membrane</keyword>
<gene>
    <name evidence="2" type="ORF">KVT40_005349</name>
</gene>
<accession>A0A8K0KYM8</accession>
<name>A0A8K0KYM8_9PEZI</name>
<dbReference type="PANTHER" id="PTHR47784">
    <property type="entry name" value="STEROL UPTAKE CONTROL PROTEIN 2"/>
    <property type="match status" value="1"/>
</dbReference>
<evidence type="ECO:0000313" key="3">
    <source>
        <dbReference type="Proteomes" id="UP000809789"/>
    </source>
</evidence>
<dbReference type="EMBL" id="JAESVG020000006">
    <property type="protein sequence ID" value="KAG8626404.1"/>
    <property type="molecule type" value="Genomic_DNA"/>
</dbReference>
<comment type="caution">
    <text evidence="2">The sequence shown here is derived from an EMBL/GenBank/DDBJ whole genome shotgun (WGS) entry which is preliminary data.</text>
</comment>
<dbReference type="OrthoDB" id="4937900at2759"/>
<keyword evidence="1" id="KW-1133">Transmembrane helix</keyword>
<dbReference type="Proteomes" id="UP000809789">
    <property type="component" value="Unassembled WGS sequence"/>
</dbReference>
<reference evidence="2" key="1">
    <citation type="submission" date="2021-07" db="EMBL/GenBank/DDBJ databases">
        <title>Elsinoe batatas strain:CRI-CJ2 Genome sequencing and assembly.</title>
        <authorList>
            <person name="Huang L."/>
        </authorList>
    </citation>
    <scope>NUCLEOTIDE SEQUENCE</scope>
    <source>
        <strain evidence="2">CRI-CJ2</strain>
    </source>
</reference>
<keyword evidence="3" id="KW-1185">Reference proteome</keyword>